<name>A0A1I2SGA7_9BACI</name>
<feature type="compositionally biased region" description="Basic and acidic residues" evidence="1">
    <location>
        <begin position="1"/>
        <end position="18"/>
    </location>
</feature>
<evidence type="ECO:0000313" key="3">
    <source>
        <dbReference type="Proteomes" id="UP000198897"/>
    </source>
</evidence>
<accession>A0A1I2SGA7</accession>
<sequence length="40" mass="4777">MKKPENPIEREQKLEREMTAPLNESYQSIKKNETKKKSSQ</sequence>
<protein>
    <submittedName>
        <fullName evidence="2">Uncharacterized protein</fullName>
    </submittedName>
</protein>
<evidence type="ECO:0000313" key="2">
    <source>
        <dbReference type="EMBL" id="SFG51885.1"/>
    </source>
</evidence>
<organism evidence="2 3">
    <name type="scientific">Halobacillus alkaliphilus</name>
    <dbReference type="NCBI Taxonomy" id="396056"/>
    <lineage>
        <taxon>Bacteria</taxon>
        <taxon>Bacillati</taxon>
        <taxon>Bacillota</taxon>
        <taxon>Bacilli</taxon>
        <taxon>Bacillales</taxon>
        <taxon>Bacillaceae</taxon>
        <taxon>Halobacillus</taxon>
    </lineage>
</organism>
<reference evidence="3" key="1">
    <citation type="submission" date="2016-10" db="EMBL/GenBank/DDBJ databases">
        <authorList>
            <person name="Varghese N."/>
            <person name="Submissions S."/>
        </authorList>
    </citation>
    <scope>NUCLEOTIDE SEQUENCE [LARGE SCALE GENOMIC DNA]</scope>
    <source>
        <strain evidence="3">FP5</strain>
    </source>
</reference>
<dbReference type="EMBL" id="FOOG01000051">
    <property type="protein sequence ID" value="SFG51885.1"/>
    <property type="molecule type" value="Genomic_DNA"/>
</dbReference>
<feature type="region of interest" description="Disordered" evidence="1">
    <location>
        <begin position="1"/>
        <end position="40"/>
    </location>
</feature>
<dbReference type="RefSeq" id="WP_281244489.1">
    <property type="nucleotide sequence ID" value="NZ_FOOG01000051.1"/>
</dbReference>
<dbReference type="Proteomes" id="UP000198897">
    <property type="component" value="Unassembled WGS sequence"/>
</dbReference>
<gene>
    <name evidence="2" type="ORF">SAMN05216353_1514</name>
</gene>
<dbReference type="AlphaFoldDB" id="A0A1I2SGA7"/>
<keyword evidence="3" id="KW-1185">Reference proteome</keyword>
<feature type="compositionally biased region" description="Basic and acidic residues" evidence="1">
    <location>
        <begin position="30"/>
        <end position="40"/>
    </location>
</feature>
<evidence type="ECO:0000256" key="1">
    <source>
        <dbReference type="SAM" id="MobiDB-lite"/>
    </source>
</evidence>
<proteinExistence type="predicted"/>